<name>A0AAE0DKN8_9LECA</name>
<dbReference type="Proteomes" id="UP001276659">
    <property type="component" value="Unassembled WGS sequence"/>
</dbReference>
<keyword evidence="2" id="KW-1133">Transmembrane helix</keyword>
<organism evidence="3 4">
    <name type="scientific">Lepraria neglecta</name>
    <dbReference type="NCBI Taxonomy" id="209136"/>
    <lineage>
        <taxon>Eukaryota</taxon>
        <taxon>Fungi</taxon>
        <taxon>Dikarya</taxon>
        <taxon>Ascomycota</taxon>
        <taxon>Pezizomycotina</taxon>
        <taxon>Lecanoromycetes</taxon>
        <taxon>OSLEUM clade</taxon>
        <taxon>Lecanoromycetidae</taxon>
        <taxon>Lecanorales</taxon>
        <taxon>Lecanorineae</taxon>
        <taxon>Stereocaulaceae</taxon>
        <taxon>Lepraria</taxon>
    </lineage>
</organism>
<dbReference type="PANTHER" id="PTHR42069:SF1">
    <property type="entry name" value="MARVEL DOMAIN-CONTAINING PROTEIN"/>
    <property type="match status" value="1"/>
</dbReference>
<accession>A0AAE0DKN8</accession>
<feature type="region of interest" description="Disordered" evidence="1">
    <location>
        <begin position="1"/>
        <end position="87"/>
    </location>
</feature>
<evidence type="ECO:0000313" key="4">
    <source>
        <dbReference type="Proteomes" id="UP001276659"/>
    </source>
</evidence>
<protein>
    <submittedName>
        <fullName evidence="3">Uncharacterized protein</fullName>
    </submittedName>
</protein>
<feature type="compositionally biased region" description="Polar residues" evidence="1">
    <location>
        <begin position="1"/>
        <end position="13"/>
    </location>
</feature>
<feature type="transmembrane region" description="Helical" evidence="2">
    <location>
        <begin position="240"/>
        <end position="258"/>
    </location>
</feature>
<keyword evidence="2" id="KW-0472">Membrane</keyword>
<gene>
    <name evidence="3" type="ORF">OEA41_006530</name>
</gene>
<evidence type="ECO:0000313" key="3">
    <source>
        <dbReference type="EMBL" id="KAK3173201.1"/>
    </source>
</evidence>
<evidence type="ECO:0000256" key="1">
    <source>
        <dbReference type="SAM" id="MobiDB-lite"/>
    </source>
</evidence>
<feature type="transmembrane region" description="Helical" evidence="2">
    <location>
        <begin position="184"/>
        <end position="203"/>
    </location>
</feature>
<comment type="caution">
    <text evidence="3">The sequence shown here is derived from an EMBL/GenBank/DDBJ whole genome shotgun (WGS) entry which is preliminary data.</text>
</comment>
<reference evidence="3" key="1">
    <citation type="submission" date="2022-11" db="EMBL/GenBank/DDBJ databases">
        <title>Chromosomal genome sequence assembly and mating type (MAT) locus characterization of the leprose asexual lichenized fungus Lepraria neglecta (Nyl.) Erichsen.</title>
        <authorList>
            <person name="Allen J.L."/>
            <person name="Pfeffer B."/>
        </authorList>
    </citation>
    <scope>NUCLEOTIDE SEQUENCE</scope>
    <source>
        <strain evidence="3">Allen 5258</strain>
    </source>
</reference>
<dbReference type="EMBL" id="JASNWA010000007">
    <property type="protein sequence ID" value="KAK3173201.1"/>
    <property type="molecule type" value="Genomic_DNA"/>
</dbReference>
<keyword evidence="4" id="KW-1185">Reference proteome</keyword>
<keyword evidence="2" id="KW-0812">Transmembrane</keyword>
<feature type="compositionally biased region" description="Pro residues" evidence="1">
    <location>
        <begin position="52"/>
        <end position="61"/>
    </location>
</feature>
<feature type="transmembrane region" description="Helical" evidence="2">
    <location>
        <begin position="149"/>
        <end position="172"/>
    </location>
</feature>
<dbReference type="AlphaFoldDB" id="A0AAE0DKN8"/>
<sequence length="285" mass="31500">MASNSYYNLDSYPSPQPAGPPGMYSGQGYNDPPRKPAPQSKMTPVVTHNEVPPRPLSPPVKPTAQLLSKPGYQAHQDSTLSDPSRQRKSSKWSRVLRVWKVATQGISTLLSAVMFIAMVYTTMKYQTTENTVRGGRTPWPKDPKLWPSFMLLAASGVTLILSIATILSYCCCYARATASWKLTVVKYVIHLGVWLVVSALYRYEKGTKGKNNDLWGWSCSDVTDALQPQFNGVTSSWETSLAEFALKAAFAIGHFIIYRKTKVDEKQHLADGLGDATTGLVESIF</sequence>
<dbReference type="PANTHER" id="PTHR42069">
    <property type="entry name" value="HYPHAL ANASTAMOSIS-8 PROTEIN"/>
    <property type="match status" value="1"/>
</dbReference>
<proteinExistence type="predicted"/>
<feature type="transmembrane region" description="Helical" evidence="2">
    <location>
        <begin position="98"/>
        <end position="120"/>
    </location>
</feature>
<evidence type="ECO:0000256" key="2">
    <source>
        <dbReference type="SAM" id="Phobius"/>
    </source>
</evidence>